<feature type="domain" description="OmpR/PhoB-type" evidence="3">
    <location>
        <begin position="2"/>
        <end position="100"/>
    </location>
</feature>
<dbReference type="PANTHER" id="PTHR47691">
    <property type="entry name" value="REGULATOR-RELATED"/>
    <property type="match status" value="1"/>
</dbReference>
<dbReference type="InterPro" id="IPR001867">
    <property type="entry name" value="OmpR/PhoB-type_DNA-bd"/>
</dbReference>
<dbReference type="CDD" id="cd00383">
    <property type="entry name" value="trans_reg_C"/>
    <property type="match status" value="1"/>
</dbReference>
<dbReference type="SMART" id="SM00382">
    <property type="entry name" value="AAA"/>
    <property type="match status" value="1"/>
</dbReference>
<dbReference type="Pfam" id="PF00486">
    <property type="entry name" value="Trans_reg_C"/>
    <property type="match status" value="1"/>
</dbReference>
<dbReference type="InterPro" id="IPR058852">
    <property type="entry name" value="HTH_77"/>
</dbReference>
<dbReference type="Gene3D" id="1.10.10.10">
    <property type="entry name" value="Winged helix-like DNA-binding domain superfamily/Winged helix DNA-binding domain"/>
    <property type="match status" value="1"/>
</dbReference>
<dbReference type="RefSeq" id="WP_200605249.1">
    <property type="nucleotide sequence ID" value="NZ_CP071517.1"/>
</dbReference>
<dbReference type="SUPFAM" id="SSF46894">
    <property type="entry name" value="C-terminal effector domain of the bipartite response regulators"/>
    <property type="match status" value="1"/>
</dbReference>
<dbReference type="PROSITE" id="PS51755">
    <property type="entry name" value="OMPR_PHOB"/>
    <property type="match status" value="1"/>
</dbReference>
<proteinExistence type="predicted"/>
<dbReference type="PANTHER" id="PTHR47691:SF3">
    <property type="entry name" value="HTH-TYPE TRANSCRIPTIONAL REGULATOR RV0890C-RELATED"/>
    <property type="match status" value="1"/>
</dbReference>
<dbReference type="SUPFAM" id="SSF48452">
    <property type="entry name" value="TPR-like"/>
    <property type="match status" value="1"/>
</dbReference>
<dbReference type="Pfam" id="PF25872">
    <property type="entry name" value="HTH_77"/>
    <property type="match status" value="1"/>
</dbReference>
<dbReference type="Gene3D" id="1.25.40.10">
    <property type="entry name" value="Tetratricopeptide repeat domain"/>
    <property type="match status" value="1"/>
</dbReference>
<organism evidence="4 5">
    <name type="scientific">Lysobacter arenosi</name>
    <dbReference type="NCBI Taxonomy" id="2795387"/>
    <lineage>
        <taxon>Bacteria</taxon>
        <taxon>Pseudomonadati</taxon>
        <taxon>Pseudomonadota</taxon>
        <taxon>Gammaproteobacteria</taxon>
        <taxon>Lysobacterales</taxon>
        <taxon>Lysobacteraceae</taxon>
        <taxon>Lysobacter</taxon>
    </lineage>
</organism>
<dbReference type="Proteomes" id="UP000663400">
    <property type="component" value="Chromosome"/>
</dbReference>
<dbReference type="SMART" id="SM00028">
    <property type="entry name" value="TPR"/>
    <property type="match status" value="3"/>
</dbReference>
<dbReference type="InterPro" id="IPR036388">
    <property type="entry name" value="WH-like_DNA-bd_sf"/>
</dbReference>
<protein>
    <submittedName>
        <fullName evidence="4">Helix-turn-helix transcriptional regulator</fullName>
    </submittedName>
</protein>
<evidence type="ECO:0000313" key="5">
    <source>
        <dbReference type="Proteomes" id="UP000663400"/>
    </source>
</evidence>
<evidence type="ECO:0000256" key="1">
    <source>
        <dbReference type="ARBA" id="ARBA00023125"/>
    </source>
</evidence>
<dbReference type="InterPro" id="IPR027417">
    <property type="entry name" value="P-loop_NTPase"/>
</dbReference>
<dbReference type="InterPro" id="IPR016032">
    <property type="entry name" value="Sig_transdc_resp-reg_C-effctor"/>
</dbReference>
<sequence>MSCVFEFGPFRLCPTTRVLQQHDGDVALGSRAFDILVALVESNGNVLTRRELMAIAWPGLVVEESNVRVQVANLRKVLGCGRDGARYIASIAGRGYCFAAPVQRTATADEPPAANARGAVQPQKPLPHLPAPLERALGREESVEELSRLLPVHRLITVAGAAGAGKTTLAVLVAHAAESFGDSIHFIDLSIVTSEDRVLEAVATAIGYMPSGPVELAGLIDVLSTRRTLLVLDNCEHLIGAVADLCVHTLEHTGTVHFLNTSREALRLADEHVYLLRPLGSPPGTGRLTAEQALAWPAVQLFVDRAREGGALEPLSDEDAPTVAAICRRLDGNPLAIGLVASRVGAYGIQGVSDLLASQFALLWQGRRDAIPRHQSVEALIAWSHDLLPQRDRIVLYRLSVFAGAFPLESAIHVIADDNVGGLQAGEAICDLVDKSLIVASSIDGETHVRLLETTRAYAVAKLATTGDAGEVASRHARYYAEQLREYSLHGSVNRTGGERPRSPDIGNVRVAMDWCFAARHDVNLGVEMSRHAASLFLEHSLLNECKRCCERALAAMPEHLRSTDVEMSLLESLAVTCYIMGDYDGEMTAIVEKGLATSIALDDVRATFRFLAGLHLAMMSNGRFPESLLVSERYASLAAARGGPREAIVAAWMSGSSNHYTGRQLEADESFARGTRLVAEHGVRQLVYFEMKEQVIAIASMARVKWVRGFPLQALEVARRIVDDSRRHPDSLYISVVLCFPIFLQNKLDNLAELLIQELAAVANEYKMGTRLPMGHYLKGHLLLHRGRPDEAAMHLRQCLEMLRPPKLTVIRSDALQAFAESLRQLGDGAGALDAINEAIGLAEQTGGVVNLADMLRAKAEVMRIVPGTRQTQIEQVLSQAMACAKSQGALEWEMSVALAMAEGKAAQGRRKEAKGMLESVYSRFTEGFDTGVRKATAKALEGL</sequence>
<dbReference type="Gene3D" id="3.40.50.300">
    <property type="entry name" value="P-loop containing nucleotide triphosphate hydrolases"/>
    <property type="match status" value="1"/>
</dbReference>
<keyword evidence="5" id="KW-1185">Reference proteome</keyword>
<dbReference type="PRINTS" id="PR00364">
    <property type="entry name" value="DISEASERSIST"/>
</dbReference>
<reference evidence="4 5" key="1">
    <citation type="submission" date="2021-02" db="EMBL/GenBank/DDBJ databases">
        <title>Lysobacter arenosi sp. nov., isolated from soil of gangwondo yeongwol, south Korea.</title>
        <authorList>
            <person name="Kim K.R."/>
            <person name="Kim K.H."/>
            <person name="Jeon C.O."/>
        </authorList>
    </citation>
    <scope>NUCLEOTIDE SEQUENCE [LARGE SCALE GENOMIC DNA]</scope>
    <source>
        <strain evidence="4 5">R7</strain>
    </source>
</reference>
<keyword evidence="1 2" id="KW-0238">DNA-binding</keyword>
<evidence type="ECO:0000313" key="4">
    <source>
        <dbReference type="EMBL" id="QSX75889.1"/>
    </source>
</evidence>
<feature type="DNA-binding region" description="OmpR/PhoB-type" evidence="2">
    <location>
        <begin position="2"/>
        <end position="100"/>
    </location>
</feature>
<name>A0ABX7RER9_9GAMM</name>
<dbReference type="SUPFAM" id="SSF52540">
    <property type="entry name" value="P-loop containing nucleoside triphosphate hydrolases"/>
    <property type="match status" value="1"/>
</dbReference>
<evidence type="ECO:0000256" key="2">
    <source>
        <dbReference type="PROSITE-ProRule" id="PRU01091"/>
    </source>
</evidence>
<dbReference type="SMART" id="SM00862">
    <property type="entry name" value="Trans_reg_C"/>
    <property type="match status" value="1"/>
</dbReference>
<dbReference type="EMBL" id="CP071517">
    <property type="protein sequence ID" value="QSX75889.1"/>
    <property type="molecule type" value="Genomic_DNA"/>
</dbReference>
<accession>A0ABX7RER9</accession>
<dbReference type="InterPro" id="IPR003593">
    <property type="entry name" value="AAA+_ATPase"/>
</dbReference>
<gene>
    <name evidence="4" type="ORF">HIV01_005105</name>
</gene>
<dbReference type="InterPro" id="IPR019734">
    <property type="entry name" value="TPR_rpt"/>
</dbReference>
<evidence type="ECO:0000259" key="3">
    <source>
        <dbReference type="PROSITE" id="PS51755"/>
    </source>
</evidence>
<dbReference type="InterPro" id="IPR011990">
    <property type="entry name" value="TPR-like_helical_dom_sf"/>
</dbReference>